<accession>A0AC34RS41</accession>
<sequence>MEVSVTDDVKIYDLSTGDSIPEWISAKRRRKLQKQHNDYRNTIRLIQEFGFKDYSTALAITPDCSQILATGMYKPMLKCYNLDEMTVKFEHGLDIITMKILPLSDDFRKVILMQDMRYIEIFSNGCRYFQFRVPALNRDMAFSKEASDLFVVGDSSEVYRFNFEIGRFATSLQSEATALNCCAVSDYHQLLLCGTNDGRVEAFDHRDPAKVGILDCALSTLDFDIETKLGGTAEITSIAYKDALTYGVGTSTGHVLLYDLRSSRPMLIKDHNVGLPITKIDFAKEQDAVLSMDSRMLKFWDENTGKPIGAIEPAYPLVDFIRYPDSGLLFFAVESPEMLQYFVPMFGPAPRWCYHLDAIVEELEEVKTVDTYDDYKFVTKENLQEIGLDNLIGTSLLRAHMHGYFIDARLYNRAVTFIQPQAVKNLRRRRIRDKMEKASTALPEPKQLAARIKVNKELATELKIMAQDKNKSQIAKQILADDRYASLFTEEDFAIDKHSDQFKRMQFNAQRREAARKKKKAVASHEEDEGPKSGLFMDDEPVDDMASDLEDLFQGDKEESSEESSEEESVDEDEEKPVEPDIGDVSDEDVGADAEPVTEIRKPKAFKFVAVENRRQMETLLAGEKATGEDADETLNQRKRKMAREILDMDDTPFGTKSITVVMKSEKAADEKKQKKHLEERQASQRSAGNILRQLKPLPKYIRGPPKKEKK</sequence>
<evidence type="ECO:0000313" key="1">
    <source>
        <dbReference type="Proteomes" id="UP000887576"/>
    </source>
</evidence>
<reference evidence="2" key="1">
    <citation type="submission" date="2022-11" db="UniProtKB">
        <authorList>
            <consortium name="WormBaseParasite"/>
        </authorList>
    </citation>
    <scope>IDENTIFICATION</scope>
</reference>
<evidence type="ECO:0000313" key="2">
    <source>
        <dbReference type="WBParaSite" id="JU765_v2.g9407.t1"/>
    </source>
</evidence>
<dbReference type="WBParaSite" id="JU765_v2.g9407.t1">
    <property type="protein sequence ID" value="JU765_v2.g9407.t1"/>
    <property type="gene ID" value="JU765_v2.g9407"/>
</dbReference>
<protein>
    <submittedName>
        <fullName evidence="2">NUC153 domain-containing protein</fullName>
    </submittedName>
</protein>
<dbReference type="Proteomes" id="UP000887576">
    <property type="component" value="Unplaced"/>
</dbReference>
<organism evidence="1 2">
    <name type="scientific">Panagrolaimus sp. JU765</name>
    <dbReference type="NCBI Taxonomy" id="591449"/>
    <lineage>
        <taxon>Eukaryota</taxon>
        <taxon>Metazoa</taxon>
        <taxon>Ecdysozoa</taxon>
        <taxon>Nematoda</taxon>
        <taxon>Chromadorea</taxon>
        <taxon>Rhabditida</taxon>
        <taxon>Tylenchina</taxon>
        <taxon>Panagrolaimomorpha</taxon>
        <taxon>Panagrolaimoidea</taxon>
        <taxon>Panagrolaimidae</taxon>
        <taxon>Panagrolaimus</taxon>
    </lineage>
</organism>
<proteinExistence type="predicted"/>
<name>A0AC34RS41_9BILA</name>